<reference evidence="3 4" key="1">
    <citation type="submission" date="2018-07" db="EMBL/GenBank/DDBJ databases">
        <title>a novel species of Sphingomonas isolated from the rhizosphere soil of Araceae plant.</title>
        <authorList>
            <person name="Zhiyong W."/>
            <person name="Qinglan Z."/>
            <person name="Zhiwei F."/>
            <person name="Ding X."/>
            <person name="Gejiao W."/>
            <person name="Shixue Z."/>
        </authorList>
    </citation>
    <scope>NUCLEOTIDE SEQUENCE [LARGE SCALE GENOMIC DNA]</scope>
    <source>
        <strain evidence="3 4">WZY 27</strain>
    </source>
</reference>
<feature type="region of interest" description="Disordered" evidence="1">
    <location>
        <begin position="740"/>
        <end position="784"/>
    </location>
</feature>
<feature type="region of interest" description="Disordered" evidence="1">
    <location>
        <begin position="223"/>
        <end position="491"/>
    </location>
</feature>
<comment type="caution">
    <text evidence="3">The sequence shown here is derived from an EMBL/GenBank/DDBJ whole genome shotgun (WGS) entry which is preliminary data.</text>
</comment>
<accession>A0A369VXM7</accession>
<keyword evidence="3" id="KW-0969">Cilium</keyword>
<feature type="region of interest" description="Disordered" evidence="1">
    <location>
        <begin position="530"/>
        <end position="575"/>
    </location>
</feature>
<dbReference type="Gene3D" id="3.30.750.140">
    <property type="match status" value="1"/>
</dbReference>
<dbReference type="AlphaFoldDB" id="A0A369VXM7"/>
<feature type="domain" description="Flagellar hook-length control protein-like C-terminal" evidence="2">
    <location>
        <begin position="672"/>
        <end position="745"/>
    </location>
</feature>
<keyword evidence="3" id="KW-0966">Cell projection</keyword>
<dbReference type="EMBL" id="QQNB01000002">
    <property type="protein sequence ID" value="RDE05900.1"/>
    <property type="molecule type" value="Genomic_DNA"/>
</dbReference>
<protein>
    <submittedName>
        <fullName evidence="3">Flagellar hook-length control protein FliK</fullName>
    </submittedName>
</protein>
<proteinExistence type="predicted"/>
<dbReference type="OrthoDB" id="7586319at2"/>
<keyword evidence="4" id="KW-1185">Reference proteome</keyword>
<feature type="compositionally biased region" description="Low complexity" evidence="1">
    <location>
        <begin position="557"/>
        <end position="567"/>
    </location>
</feature>
<evidence type="ECO:0000313" key="4">
    <source>
        <dbReference type="Proteomes" id="UP000253918"/>
    </source>
</evidence>
<gene>
    <name evidence="3" type="ORF">DVW87_11990</name>
</gene>
<dbReference type="RefSeq" id="WP_114687969.1">
    <property type="nucleotide sequence ID" value="NZ_QQNB01000002.1"/>
</dbReference>
<dbReference type="Proteomes" id="UP000253918">
    <property type="component" value="Unassembled WGS sequence"/>
</dbReference>
<organism evidence="3 4">
    <name type="scientific">Sphingomonas aracearum</name>
    <dbReference type="NCBI Taxonomy" id="2283317"/>
    <lineage>
        <taxon>Bacteria</taxon>
        <taxon>Pseudomonadati</taxon>
        <taxon>Pseudomonadota</taxon>
        <taxon>Alphaproteobacteria</taxon>
        <taxon>Sphingomonadales</taxon>
        <taxon>Sphingomonadaceae</taxon>
        <taxon>Sphingomonas</taxon>
    </lineage>
</organism>
<feature type="compositionally biased region" description="Low complexity" evidence="1">
    <location>
        <begin position="388"/>
        <end position="410"/>
    </location>
</feature>
<feature type="compositionally biased region" description="Low complexity" evidence="1">
    <location>
        <begin position="329"/>
        <end position="350"/>
    </location>
</feature>
<feature type="compositionally biased region" description="Low complexity" evidence="1">
    <location>
        <begin position="743"/>
        <end position="754"/>
    </location>
</feature>
<feature type="compositionally biased region" description="Polar residues" evidence="1">
    <location>
        <begin position="472"/>
        <end position="484"/>
    </location>
</feature>
<keyword evidence="3" id="KW-0282">Flagellum</keyword>
<evidence type="ECO:0000256" key="1">
    <source>
        <dbReference type="SAM" id="MobiDB-lite"/>
    </source>
</evidence>
<sequence>MIELTSILPNAAARKTAPATPTLAVAGEFSLALSTAGTGATPLASVMPFAAPAGEPARQAPAASGKSLPFLPAALPATPDSTPPAIAATPPLAPSGAARSAAVLAPAIRGERVPNREAASAAAPTPVTLACATAMREDTALPGPPIAPAARVDMASAGITDNQFPPPLATARTAAPAASPSVPPSLGAVDVVPASGAPAAAPGTRSAPASGVAFPLDVGAEPPLAVPTEPAAGQRLHPAVSRQRAHSGADFARAASALPAAKDETSAEAPAARAEHRTATGEHKPTPEAALASVPVPDPGSVQPPFAEQFAATDSPAPEPTRTAHSDQAPNVARRSAPAAAVATLAGAQAHSAPRSLAPARPLRATGSEVPDGTGAVPASSDAPLKTIAGSPLPAAAPSASGPSPIAAPAEPMVAEPQPTAPAKGTARVSATPFSTSRPIPPASADVAFSPADSPSVTLPPAREEGIPLARLSSTPASTVPTQSADRDTPAPMRAQDAGLAAITPATVANGPTPYAERTGGGVAIPAPVMPAATPAPRSGSPAGDALPPATLPDGTPMPASAPAAPAKRAEQAKADASTLVPLALPAAPPAGDAPRPAGIVFAAALHAARADRAQGQADLPGATATVAAPSVLPTAEPTATAPLHLGEPAVDPRGDAGLHKVVDRIEQLRDLANASDTRIRLSPDMLGGMEIAVRREGDAVHVHLRTDTAQAAQLLSEAQPRLAEIAEARGMRLAGTTIDNGAAANPQQQGQPAPQRPAPPVPAAPPRAKAAEDPTETSDARVA</sequence>
<name>A0A369VXM7_9SPHN</name>
<dbReference type="InterPro" id="IPR021136">
    <property type="entry name" value="Flagellar_hook_control-like_C"/>
</dbReference>
<dbReference type="Pfam" id="PF02120">
    <property type="entry name" value="Flg_hook"/>
    <property type="match status" value="1"/>
</dbReference>
<feature type="compositionally biased region" description="Basic and acidic residues" evidence="1">
    <location>
        <begin position="273"/>
        <end position="286"/>
    </location>
</feature>
<evidence type="ECO:0000259" key="2">
    <source>
        <dbReference type="Pfam" id="PF02120"/>
    </source>
</evidence>
<dbReference type="InterPro" id="IPR038610">
    <property type="entry name" value="FliK-like_C_sf"/>
</dbReference>
<dbReference type="CDD" id="cd17470">
    <property type="entry name" value="T3SS_Flik_C"/>
    <property type="match status" value="1"/>
</dbReference>
<feature type="compositionally biased region" description="Pro residues" evidence="1">
    <location>
        <begin position="755"/>
        <end position="766"/>
    </location>
</feature>
<evidence type="ECO:0000313" key="3">
    <source>
        <dbReference type="EMBL" id="RDE05900.1"/>
    </source>
</evidence>